<dbReference type="OMA" id="DAPRMNG"/>
<dbReference type="GO" id="GO:0005634">
    <property type="term" value="C:nucleus"/>
    <property type="evidence" value="ECO:0007669"/>
    <property type="project" value="UniProtKB-SubCell"/>
</dbReference>
<evidence type="ECO:0000313" key="8">
    <source>
        <dbReference type="EMBL" id="OVA04999.1"/>
    </source>
</evidence>
<keyword evidence="5" id="KW-0539">Nucleus</keyword>
<feature type="compositionally biased region" description="Polar residues" evidence="6">
    <location>
        <begin position="82"/>
        <end position="102"/>
    </location>
</feature>
<dbReference type="PANTHER" id="PTHR31194">
    <property type="entry name" value="SHN SHINE , DNA BINDING / TRANSCRIPTION FACTOR"/>
    <property type="match status" value="1"/>
</dbReference>
<dbReference type="SMART" id="SM00380">
    <property type="entry name" value="AP2"/>
    <property type="match status" value="1"/>
</dbReference>
<dbReference type="AlphaFoldDB" id="A0A200Q3H6"/>
<dbReference type="GO" id="GO:0003677">
    <property type="term" value="F:DNA binding"/>
    <property type="evidence" value="ECO:0007669"/>
    <property type="project" value="UniProtKB-KW"/>
</dbReference>
<dbReference type="PANTHER" id="PTHR31194:SF202">
    <property type="entry name" value="ETHYLENE-RESPONSIVE TRANSCRIPTION FACTOR ERF070"/>
    <property type="match status" value="1"/>
</dbReference>
<feature type="compositionally biased region" description="Basic residues" evidence="6">
    <location>
        <begin position="104"/>
        <end position="117"/>
    </location>
</feature>
<dbReference type="SUPFAM" id="SSF54171">
    <property type="entry name" value="DNA-binding domain"/>
    <property type="match status" value="1"/>
</dbReference>
<evidence type="ECO:0000256" key="2">
    <source>
        <dbReference type="ARBA" id="ARBA00023015"/>
    </source>
</evidence>
<evidence type="ECO:0000256" key="6">
    <source>
        <dbReference type="SAM" id="MobiDB-lite"/>
    </source>
</evidence>
<reference evidence="8 9" key="1">
    <citation type="journal article" date="2017" name="Mol. Plant">
        <title>The Genome of Medicinal Plant Macleaya cordata Provides New Insights into Benzylisoquinoline Alkaloids Metabolism.</title>
        <authorList>
            <person name="Liu X."/>
            <person name="Liu Y."/>
            <person name="Huang P."/>
            <person name="Ma Y."/>
            <person name="Qing Z."/>
            <person name="Tang Q."/>
            <person name="Cao H."/>
            <person name="Cheng P."/>
            <person name="Zheng Y."/>
            <person name="Yuan Z."/>
            <person name="Zhou Y."/>
            <person name="Liu J."/>
            <person name="Tang Z."/>
            <person name="Zhuo Y."/>
            <person name="Zhang Y."/>
            <person name="Yu L."/>
            <person name="Huang J."/>
            <person name="Yang P."/>
            <person name="Peng Q."/>
            <person name="Zhang J."/>
            <person name="Jiang W."/>
            <person name="Zhang Z."/>
            <person name="Lin K."/>
            <person name="Ro D.K."/>
            <person name="Chen X."/>
            <person name="Xiong X."/>
            <person name="Shang Y."/>
            <person name="Huang S."/>
            <person name="Zeng J."/>
        </authorList>
    </citation>
    <scope>NUCLEOTIDE SEQUENCE [LARGE SCALE GENOMIC DNA]</scope>
    <source>
        <strain evidence="9">cv. BLH2017</strain>
        <tissue evidence="8">Root</tissue>
    </source>
</reference>
<dbReference type="EMBL" id="MVGT01003194">
    <property type="protein sequence ID" value="OVA04999.1"/>
    <property type="molecule type" value="Genomic_DNA"/>
</dbReference>
<dbReference type="FunCoup" id="A0A200Q3H6">
    <property type="interactions" value="759"/>
</dbReference>
<keyword evidence="2" id="KW-0805">Transcription regulation</keyword>
<evidence type="ECO:0000313" key="9">
    <source>
        <dbReference type="Proteomes" id="UP000195402"/>
    </source>
</evidence>
<evidence type="ECO:0000259" key="7">
    <source>
        <dbReference type="PROSITE" id="PS51032"/>
    </source>
</evidence>
<dbReference type="InParanoid" id="A0A200Q3H6"/>
<dbReference type="PROSITE" id="PS51032">
    <property type="entry name" value="AP2_ERF"/>
    <property type="match status" value="1"/>
</dbReference>
<feature type="compositionally biased region" description="Low complexity" evidence="6">
    <location>
        <begin position="187"/>
        <end position="219"/>
    </location>
</feature>
<dbReference type="CDD" id="cd00018">
    <property type="entry name" value="AP2"/>
    <property type="match status" value="1"/>
</dbReference>
<proteinExistence type="predicted"/>
<comment type="subcellular location">
    <subcellularLocation>
        <location evidence="1">Nucleus</location>
    </subcellularLocation>
</comment>
<feature type="region of interest" description="Disordered" evidence="6">
    <location>
        <begin position="1"/>
        <end position="130"/>
    </location>
</feature>
<organism evidence="8 9">
    <name type="scientific">Macleaya cordata</name>
    <name type="common">Five-seeded plume-poppy</name>
    <name type="synonym">Bocconia cordata</name>
    <dbReference type="NCBI Taxonomy" id="56857"/>
    <lineage>
        <taxon>Eukaryota</taxon>
        <taxon>Viridiplantae</taxon>
        <taxon>Streptophyta</taxon>
        <taxon>Embryophyta</taxon>
        <taxon>Tracheophyta</taxon>
        <taxon>Spermatophyta</taxon>
        <taxon>Magnoliopsida</taxon>
        <taxon>Ranunculales</taxon>
        <taxon>Papaveraceae</taxon>
        <taxon>Papaveroideae</taxon>
        <taxon>Macleaya</taxon>
    </lineage>
</organism>
<comment type="caution">
    <text evidence="8">The sequence shown here is derived from an EMBL/GenBank/DDBJ whole genome shotgun (WGS) entry which is preliminary data.</text>
</comment>
<evidence type="ECO:0000256" key="5">
    <source>
        <dbReference type="ARBA" id="ARBA00023242"/>
    </source>
</evidence>
<dbReference type="GO" id="GO:0003700">
    <property type="term" value="F:DNA-binding transcription factor activity"/>
    <property type="evidence" value="ECO:0007669"/>
    <property type="project" value="InterPro"/>
</dbReference>
<name>A0A200Q3H6_MACCD</name>
<evidence type="ECO:0000256" key="4">
    <source>
        <dbReference type="ARBA" id="ARBA00023163"/>
    </source>
</evidence>
<sequence>MPGPQRQLLNQDKVCQKGKKKPICTEMEEEQQTKTIRKIRVICYDPDATDSSSEDEERSEKKNRSVGFKRKIQEFHFPRAQTPFQSSTAEIESSSQDSNNGGKTPKKLTKNPNRRVLQKTPRSSTSKYRGVRQRRWGKWAAEIRDPLRGVRVWLGTYETAEEAAKAYENAAKKLELERESINAAEKNNNNMSSSMSATGSTSHFSVSEESESLLSHSSPSSVLDVSTSASLVNEPGISTKEVNESVKITEHPEEQMQEQENQEQLPISDLFEEPLISLSIERELELGFELDSFLMNDFGQVFDDFGDWDDFQLCGFEEEQPNDLLNLDFDFKTEELACWMDEPLNIVCP</sequence>
<feature type="region of interest" description="Disordered" evidence="6">
    <location>
        <begin position="185"/>
        <end position="219"/>
    </location>
</feature>
<dbReference type="Gene3D" id="3.30.730.10">
    <property type="entry name" value="AP2/ERF domain"/>
    <property type="match status" value="1"/>
</dbReference>
<keyword evidence="4" id="KW-0804">Transcription</keyword>
<dbReference type="InterPro" id="IPR050913">
    <property type="entry name" value="AP2/ERF_ERF"/>
</dbReference>
<feature type="domain" description="AP2/ERF" evidence="7">
    <location>
        <begin position="127"/>
        <end position="184"/>
    </location>
</feature>
<evidence type="ECO:0000256" key="1">
    <source>
        <dbReference type="ARBA" id="ARBA00004123"/>
    </source>
</evidence>
<dbReference type="InterPro" id="IPR016177">
    <property type="entry name" value="DNA-bd_dom_sf"/>
</dbReference>
<dbReference type="OrthoDB" id="1917565at2759"/>
<gene>
    <name evidence="8" type="ORF">BVC80_1211g64</name>
</gene>
<keyword evidence="9" id="KW-1185">Reference proteome</keyword>
<dbReference type="STRING" id="56857.A0A200Q3H6"/>
<protein>
    <submittedName>
        <fullName evidence="8">AP2/ERF domain</fullName>
    </submittedName>
</protein>
<evidence type="ECO:0000256" key="3">
    <source>
        <dbReference type="ARBA" id="ARBA00023125"/>
    </source>
</evidence>
<dbReference type="Proteomes" id="UP000195402">
    <property type="component" value="Unassembled WGS sequence"/>
</dbReference>
<keyword evidence="3" id="KW-0238">DNA-binding</keyword>
<dbReference type="InterPro" id="IPR036955">
    <property type="entry name" value="AP2/ERF_dom_sf"/>
</dbReference>
<dbReference type="PRINTS" id="PR00367">
    <property type="entry name" value="ETHRSPELEMNT"/>
</dbReference>
<accession>A0A200Q3H6</accession>
<dbReference type="InterPro" id="IPR001471">
    <property type="entry name" value="AP2/ERF_dom"/>
</dbReference>
<dbReference type="Pfam" id="PF00847">
    <property type="entry name" value="AP2"/>
    <property type="match status" value="1"/>
</dbReference>